<dbReference type="AlphaFoldDB" id="K0EXQ5"/>
<evidence type="ECO:0000313" key="2">
    <source>
        <dbReference type="Proteomes" id="UP000006304"/>
    </source>
</evidence>
<proteinExistence type="predicted"/>
<dbReference type="KEGG" id="nbr:O3I_019250"/>
<dbReference type="Proteomes" id="UP000006304">
    <property type="component" value="Chromosome"/>
</dbReference>
<gene>
    <name evidence="1" type="ORF">O3I_019250</name>
</gene>
<protein>
    <recommendedName>
        <fullName evidence="3">DUF1579 domain-containing protein</fullName>
    </recommendedName>
</protein>
<evidence type="ECO:0008006" key="3">
    <source>
        <dbReference type="Google" id="ProtNLM"/>
    </source>
</evidence>
<keyword evidence="2" id="KW-1185">Reference proteome</keyword>
<dbReference type="STRING" id="1133849.O3I_019250"/>
<sequence length="165" mass="18699">MTTTQDPQPSDIPDSRDTALYRLEPLVGRWQVEASFAPGFFGPGTPAVKDRSGTTTFEWMKTKQFLVEHSVIDNPMAPDTIVIIGLDRDGLFVRHHYDSRGVSRTYQMSLDGGVLHMWRMEPGFSQRYSGTFSADGNQISGAWEKSADGVEWEHDFDLTYFRIDD</sequence>
<name>K0EXQ5_NOCB7</name>
<dbReference type="HOGENOM" id="CLU_1710653_0_0_11"/>
<accession>K0EXQ5</accession>
<dbReference type="eggNOG" id="ENOG50336HX">
    <property type="taxonomic scope" value="Bacteria"/>
</dbReference>
<evidence type="ECO:0000313" key="1">
    <source>
        <dbReference type="EMBL" id="AFU01809.1"/>
    </source>
</evidence>
<dbReference type="EMBL" id="CP003876">
    <property type="protein sequence ID" value="AFU01809.1"/>
    <property type="molecule type" value="Genomic_DNA"/>
</dbReference>
<organism evidence="1 2">
    <name type="scientific">Nocardia brasiliensis (strain ATCC 700358 / HUJEG-1)</name>
    <dbReference type="NCBI Taxonomy" id="1133849"/>
    <lineage>
        <taxon>Bacteria</taxon>
        <taxon>Bacillati</taxon>
        <taxon>Actinomycetota</taxon>
        <taxon>Actinomycetes</taxon>
        <taxon>Mycobacteriales</taxon>
        <taxon>Nocardiaceae</taxon>
        <taxon>Nocardia</taxon>
    </lineage>
</organism>
<reference evidence="1 2" key="1">
    <citation type="journal article" date="2012" name="J. Bacteriol.">
        <title>Complete genome sequence of Nocardia brasiliensis HUJEG-1.</title>
        <authorList>
            <person name="Vera-Cabrera L."/>
            <person name="Ortiz-Lopez R."/>
            <person name="Elizondo-Gonzalez R."/>
            <person name="Perez-Maya A.A."/>
            <person name="Ocampo-Candiani J."/>
        </authorList>
    </citation>
    <scope>NUCLEOTIDE SEQUENCE [LARGE SCALE GENOMIC DNA]</scope>
    <source>
        <strain evidence="2">ATCC 700358</strain>
    </source>
</reference>
<dbReference type="RefSeq" id="WP_014984664.1">
    <property type="nucleotide sequence ID" value="NC_018681.1"/>
</dbReference>